<dbReference type="SUPFAM" id="SSF51735">
    <property type="entry name" value="NAD(P)-binding Rossmann-fold domains"/>
    <property type="match status" value="1"/>
</dbReference>
<dbReference type="GO" id="GO:0005829">
    <property type="term" value="C:cytosol"/>
    <property type="evidence" value="ECO:0007669"/>
    <property type="project" value="TreeGrafter"/>
</dbReference>
<evidence type="ECO:0000256" key="2">
    <source>
        <dbReference type="ARBA" id="ARBA00023027"/>
    </source>
</evidence>
<evidence type="ECO:0000256" key="3">
    <source>
        <dbReference type="RuleBase" id="RU003719"/>
    </source>
</evidence>
<dbReference type="InterPro" id="IPR006140">
    <property type="entry name" value="D-isomer_DH_NAD-bd"/>
</dbReference>
<dbReference type="PROSITE" id="PS00671">
    <property type="entry name" value="D_2_HYDROXYACID_DH_3"/>
    <property type="match status" value="1"/>
</dbReference>
<dbReference type="Pfam" id="PF00389">
    <property type="entry name" value="2-Hacid_dh"/>
    <property type="match status" value="1"/>
</dbReference>
<feature type="domain" description="D-isomer specific 2-hydroxyacid dehydrogenase NAD-binding" evidence="5">
    <location>
        <begin position="111"/>
        <end position="282"/>
    </location>
</feature>
<dbReference type="Gene3D" id="3.40.50.720">
    <property type="entry name" value="NAD(P)-binding Rossmann-like Domain"/>
    <property type="match status" value="2"/>
</dbReference>
<protein>
    <submittedName>
        <fullName evidence="6">Glyoxylate reductase</fullName>
    </submittedName>
</protein>
<dbReference type="InterPro" id="IPR006139">
    <property type="entry name" value="D-isomer_2_OHA_DH_cat_dom"/>
</dbReference>
<keyword evidence="2" id="KW-0520">NAD</keyword>
<reference evidence="6 7" key="1">
    <citation type="submission" date="2019-12" db="EMBL/GenBank/DDBJ databases">
        <title>Microbes associate with the intestines of laboratory mice.</title>
        <authorList>
            <person name="Navarre W."/>
            <person name="Wong E."/>
        </authorList>
    </citation>
    <scope>NUCLEOTIDE SEQUENCE [LARGE SCALE GENOMIC DNA]</scope>
    <source>
        <strain evidence="6 7">NM82_D38</strain>
    </source>
</reference>
<dbReference type="EMBL" id="WSRP01000023">
    <property type="protein sequence ID" value="MVX57146.1"/>
    <property type="molecule type" value="Genomic_DNA"/>
</dbReference>
<evidence type="ECO:0000313" key="7">
    <source>
        <dbReference type="Proteomes" id="UP000472580"/>
    </source>
</evidence>
<keyword evidence="1 3" id="KW-0560">Oxidoreductase</keyword>
<dbReference type="SUPFAM" id="SSF52283">
    <property type="entry name" value="Formate/glycerate dehydrogenase catalytic domain-like"/>
    <property type="match status" value="1"/>
</dbReference>
<organism evidence="6 7">
    <name type="scientific">Parasutterella muris</name>
    <dbReference type="NCBI Taxonomy" id="2565572"/>
    <lineage>
        <taxon>Bacteria</taxon>
        <taxon>Pseudomonadati</taxon>
        <taxon>Pseudomonadota</taxon>
        <taxon>Betaproteobacteria</taxon>
        <taxon>Burkholderiales</taxon>
        <taxon>Sutterellaceae</taxon>
        <taxon>Parasutterella</taxon>
    </lineage>
</organism>
<dbReference type="InterPro" id="IPR050223">
    <property type="entry name" value="D-isomer_2-hydroxyacid_DH"/>
</dbReference>
<comment type="similarity">
    <text evidence="3">Belongs to the D-isomer specific 2-hydroxyacid dehydrogenase family.</text>
</comment>
<gene>
    <name evidence="6" type="ORF">E5987_07985</name>
</gene>
<dbReference type="OrthoDB" id="9805416at2"/>
<dbReference type="InterPro" id="IPR036291">
    <property type="entry name" value="NAD(P)-bd_dom_sf"/>
</dbReference>
<evidence type="ECO:0000256" key="1">
    <source>
        <dbReference type="ARBA" id="ARBA00023002"/>
    </source>
</evidence>
<dbReference type="PANTHER" id="PTHR10996">
    <property type="entry name" value="2-HYDROXYACID DEHYDROGENASE-RELATED"/>
    <property type="match status" value="1"/>
</dbReference>
<proteinExistence type="inferred from homology"/>
<accession>A0A6L6YHN8</accession>
<name>A0A6L6YHN8_9BURK</name>
<evidence type="ECO:0000259" key="5">
    <source>
        <dbReference type="Pfam" id="PF02826"/>
    </source>
</evidence>
<evidence type="ECO:0000259" key="4">
    <source>
        <dbReference type="Pfam" id="PF00389"/>
    </source>
</evidence>
<dbReference type="Proteomes" id="UP000472580">
    <property type="component" value="Unassembled WGS sequence"/>
</dbReference>
<dbReference type="GO" id="GO:0051287">
    <property type="term" value="F:NAD binding"/>
    <property type="evidence" value="ECO:0007669"/>
    <property type="project" value="InterPro"/>
</dbReference>
<dbReference type="RefSeq" id="WP_160335573.1">
    <property type="nucleotide sequence ID" value="NZ_CALPCR010000006.1"/>
</dbReference>
<dbReference type="InterPro" id="IPR029753">
    <property type="entry name" value="D-isomer_DH_CS"/>
</dbReference>
<dbReference type="PANTHER" id="PTHR10996:SF178">
    <property type="entry name" value="2-HYDROXYACID DEHYDROGENASE YGL185C-RELATED"/>
    <property type="match status" value="1"/>
</dbReference>
<feature type="domain" description="D-isomer specific 2-hydroxyacid dehydrogenase catalytic" evidence="4">
    <location>
        <begin position="9"/>
        <end position="307"/>
    </location>
</feature>
<dbReference type="AlphaFoldDB" id="A0A6L6YHN8"/>
<dbReference type="GO" id="GO:0016618">
    <property type="term" value="F:hydroxypyruvate reductase [NAD(P)H] activity"/>
    <property type="evidence" value="ECO:0007669"/>
    <property type="project" value="TreeGrafter"/>
</dbReference>
<sequence length="320" mass="34809">MKIVITIANFCDDALNYLKDKGFDVHHYSGPSLGAGVADDTLFEVVKDADVIIAGTETYRPSLLARLPKLKLISRNGIGYDAIDQEGLKTNGIGLTHTRGFVEGAVAEQIMAYILYFARRIDQQNALMHAHQWKSKLEPGAKNHTLGLVGFGGIGTETAKRAVPFGMKVLYYCRHPNPQEPTYGAEYAELDELLAQSDYVAACVPLTDETYHFFDAKKIAKMKKGACLINIARGPVVDEHALADSLKSGHLSSCAVDVYPKEPCTDSPLADCPTAVLTPHTASSTVENMREMNFAAADNVINYLNGALDPKYLVVQGSRA</sequence>
<evidence type="ECO:0000313" key="6">
    <source>
        <dbReference type="EMBL" id="MVX57146.1"/>
    </source>
</evidence>
<dbReference type="GO" id="GO:0030267">
    <property type="term" value="F:glyoxylate reductase (NADPH) activity"/>
    <property type="evidence" value="ECO:0007669"/>
    <property type="project" value="TreeGrafter"/>
</dbReference>
<keyword evidence="7" id="KW-1185">Reference proteome</keyword>
<comment type="caution">
    <text evidence="6">The sequence shown here is derived from an EMBL/GenBank/DDBJ whole genome shotgun (WGS) entry which is preliminary data.</text>
</comment>
<dbReference type="Pfam" id="PF02826">
    <property type="entry name" value="2-Hacid_dh_C"/>
    <property type="match status" value="1"/>
</dbReference>